<evidence type="ECO:0000259" key="3">
    <source>
        <dbReference type="Pfam" id="PF14915"/>
    </source>
</evidence>
<dbReference type="InterPro" id="IPR039497">
    <property type="entry name" value="CC144C-like_CC_dom"/>
</dbReference>
<feature type="domain" description="CCDC144C-like coiled-coil" evidence="3">
    <location>
        <begin position="1"/>
        <end position="81"/>
    </location>
</feature>
<reference evidence="4 5" key="1">
    <citation type="submission" date="2019-05" db="EMBL/GenBank/DDBJ databases">
        <title>A Chromosome-scale Meerkat (S. suricatta) Genome Assembly.</title>
        <authorList>
            <person name="Dudchenko O."/>
            <person name="Lieberman Aiden E."/>
            <person name="Tung J."/>
            <person name="Barreiro L.B."/>
            <person name="Clutton-Brock T.H."/>
        </authorList>
    </citation>
    <scope>NUCLEOTIDE SEQUENCE [LARGE SCALE GENOMIC DNA]</scope>
</reference>
<sequence length="143" mass="16837">MLEERNKELIDECNHLKERMYQYENEKAEREVAVRQLQEELADSLKKKSMSEASLEVLSSYRLSLEEERQDLKKKLGQIECQLQEAQDRHTDALRQAAKMEDHLQKLEVEHAKSQVTIKNQADKIEQLQKNLSSLVQQELENS</sequence>
<evidence type="ECO:0000256" key="2">
    <source>
        <dbReference type="SAM" id="Coils"/>
    </source>
</evidence>
<reference evidence="4" key="3">
    <citation type="submission" date="2025-09" db="UniProtKB">
        <authorList>
            <consortium name="Ensembl"/>
        </authorList>
    </citation>
    <scope>IDENTIFICATION</scope>
</reference>
<dbReference type="Pfam" id="PF14915">
    <property type="entry name" value="CCDC144C"/>
    <property type="match status" value="1"/>
</dbReference>
<evidence type="ECO:0000313" key="5">
    <source>
        <dbReference type="Proteomes" id="UP000472268"/>
    </source>
</evidence>
<evidence type="ECO:0000313" key="4">
    <source>
        <dbReference type="Ensembl" id="ENSSSUP00005008930.1"/>
    </source>
</evidence>
<gene>
    <name evidence="4" type="primary">LOC115305366</name>
</gene>
<name>A0A673THG4_SURSU</name>
<dbReference type="PANTHER" id="PTHR24147:SF60">
    <property type="entry name" value="ANKYRIN REPEAT DOMAIN-CONTAINING PROTEIN 26-RELATED"/>
    <property type="match status" value="1"/>
</dbReference>
<dbReference type="Ensembl" id="ENSSSUT00005010265.1">
    <property type="protein sequence ID" value="ENSSSUP00005008930.1"/>
    <property type="gene ID" value="ENSSSUG00005005769.1"/>
</dbReference>
<keyword evidence="1 2" id="KW-0175">Coiled coil</keyword>
<dbReference type="PANTHER" id="PTHR24147">
    <property type="entry name" value="ANKYRIN REPEAT DOMAIN 36-RELATED"/>
    <property type="match status" value="1"/>
</dbReference>
<protein>
    <recommendedName>
        <fullName evidence="3">CCDC144C-like coiled-coil domain-containing protein</fullName>
    </recommendedName>
</protein>
<organism evidence="4 5">
    <name type="scientific">Suricata suricatta</name>
    <name type="common">Meerkat</name>
    <dbReference type="NCBI Taxonomy" id="37032"/>
    <lineage>
        <taxon>Eukaryota</taxon>
        <taxon>Metazoa</taxon>
        <taxon>Chordata</taxon>
        <taxon>Craniata</taxon>
        <taxon>Vertebrata</taxon>
        <taxon>Euteleostomi</taxon>
        <taxon>Mammalia</taxon>
        <taxon>Eutheria</taxon>
        <taxon>Laurasiatheria</taxon>
        <taxon>Carnivora</taxon>
        <taxon>Feliformia</taxon>
        <taxon>Herpestidae</taxon>
        <taxon>Suricata</taxon>
    </lineage>
</organism>
<reference evidence="4" key="2">
    <citation type="submission" date="2025-08" db="UniProtKB">
        <authorList>
            <consortium name="Ensembl"/>
        </authorList>
    </citation>
    <scope>IDENTIFICATION</scope>
</reference>
<dbReference type="SUPFAM" id="SSF57997">
    <property type="entry name" value="Tropomyosin"/>
    <property type="match status" value="1"/>
</dbReference>
<keyword evidence="5" id="KW-1185">Reference proteome</keyword>
<accession>A0A673THG4</accession>
<dbReference type="InterPro" id="IPR050657">
    <property type="entry name" value="Ankyrin_repeat_domain"/>
</dbReference>
<dbReference type="OMA" id="TIRCTKK"/>
<dbReference type="Proteomes" id="UP000472268">
    <property type="component" value="Chromosome 10"/>
</dbReference>
<feature type="coiled-coil region" evidence="2">
    <location>
        <begin position="6"/>
        <end position="138"/>
    </location>
</feature>
<dbReference type="AlphaFoldDB" id="A0A673THG4"/>
<proteinExistence type="predicted"/>
<evidence type="ECO:0000256" key="1">
    <source>
        <dbReference type="ARBA" id="ARBA00023054"/>
    </source>
</evidence>